<evidence type="ECO:0000313" key="1">
    <source>
        <dbReference type="EMBL" id="AFK34521.1"/>
    </source>
</evidence>
<name>I3S2M9_LOTJA</name>
<dbReference type="EMBL" id="BT134726">
    <property type="protein sequence ID" value="AFK34521.1"/>
    <property type="molecule type" value="mRNA"/>
</dbReference>
<organism evidence="1">
    <name type="scientific">Lotus japonicus</name>
    <name type="common">Lotus corniculatus var. japonicus</name>
    <dbReference type="NCBI Taxonomy" id="34305"/>
    <lineage>
        <taxon>Eukaryota</taxon>
        <taxon>Viridiplantae</taxon>
        <taxon>Streptophyta</taxon>
        <taxon>Embryophyta</taxon>
        <taxon>Tracheophyta</taxon>
        <taxon>Spermatophyta</taxon>
        <taxon>Magnoliopsida</taxon>
        <taxon>eudicotyledons</taxon>
        <taxon>Gunneridae</taxon>
        <taxon>Pentapetalae</taxon>
        <taxon>rosids</taxon>
        <taxon>fabids</taxon>
        <taxon>Fabales</taxon>
        <taxon>Fabaceae</taxon>
        <taxon>Papilionoideae</taxon>
        <taxon>50 kb inversion clade</taxon>
        <taxon>NPAAA clade</taxon>
        <taxon>Hologalegina</taxon>
        <taxon>robinioid clade</taxon>
        <taxon>Loteae</taxon>
        <taxon>Lotus</taxon>
    </lineage>
</organism>
<reference evidence="1" key="1">
    <citation type="submission" date="2012-05" db="EMBL/GenBank/DDBJ databases">
        <authorList>
            <person name="Krishnakumar V."/>
            <person name="Cheung F."/>
            <person name="Xiao Y."/>
            <person name="Chan A."/>
            <person name="Moskal W.A."/>
            <person name="Town C.D."/>
        </authorList>
    </citation>
    <scope>NUCLEOTIDE SEQUENCE</scope>
</reference>
<sequence>MGRFRAGSGERCRVWADFNQTYSRPTPTVFGFGYVGSGWNGLAGGLGRVGLRSVLVQARNEKRVHSIPILHDGEVESQISPAKAMDDGKENLHVVIRQ</sequence>
<protein>
    <submittedName>
        <fullName evidence="1">Uncharacterized protein</fullName>
    </submittedName>
</protein>
<proteinExistence type="evidence at transcript level"/>
<dbReference type="AlphaFoldDB" id="I3S2M9"/>
<accession>I3S2M9</accession>